<feature type="region of interest" description="Disordered" evidence="1">
    <location>
        <begin position="1"/>
        <end position="24"/>
    </location>
</feature>
<dbReference type="EMBL" id="JAUEPO010000004">
    <property type="protein sequence ID" value="KAK3323963.1"/>
    <property type="molecule type" value="Genomic_DNA"/>
</dbReference>
<feature type="transmembrane region" description="Helical" evidence="2">
    <location>
        <begin position="132"/>
        <end position="158"/>
    </location>
</feature>
<evidence type="ECO:0000256" key="2">
    <source>
        <dbReference type="SAM" id="Phobius"/>
    </source>
</evidence>
<evidence type="ECO:0000313" key="3">
    <source>
        <dbReference type="EMBL" id="KAK3323963.1"/>
    </source>
</evidence>
<feature type="compositionally biased region" description="Basic and acidic residues" evidence="1">
    <location>
        <begin position="71"/>
        <end position="88"/>
    </location>
</feature>
<feature type="compositionally biased region" description="Polar residues" evidence="1">
    <location>
        <begin position="90"/>
        <end position="124"/>
    </location>
</feature>
<feature type="compositionally biased region" description="Polar residues" evidence="1">
    <location>
        <begin position="1"/>
        <end position="19"/>
    </location>
</feature>
<keyword evidence="4" id="KW-1185">Reference proteome</keyword>
<keyword evidence="2" id="KW-0472">Membrane</keyword>
<keyword evidence="2" id="KW-0812">Transmembrane</keyword>
<sequence>MTFSGSHSPPSVSPLTASSFPRHRQSHRACSLFSSSRRCWRVSAMATRYESGLEPAPQNYPEVAYPQHEYQQHHPYQDSPIHKPEDAQHYPTSAPSNFGTSTYGAQSLTGSPFSPNLQHATQNDSKPKRTTILGCGLLVFILSCIIALLSAAVIGLAAGTGIEASRANDNANKLAALSSSLASITGTPTSTAPAATGTSAIDEGCSANPSGVNKTIYTSFTLLGGLRYTIYCNRDTPNGPLLSLFTADFASCMDACTAYTRYEPTNFGVNNNTTCSGVSFIPQWSTKPNATEAKAPGNCYLKPRPLSEDTLKPVNIGTGVECHVGLLIAG</sequence>
<protein>
    <submittedName>
        <fullName evidence="3">Uncharacterized protein</fullName>
    </submittedName>
</protein>
<dbReference type="AlphaFoldDB" id="A0AAE0IFF2"/>
<proteinExistence type="predicted"/>
<comment type="caution">
    <text evidence="3">The sequence shown here is derived from an EMBL/GenBank/DDBJ whole genome shotgun (WGS) entry which is preliminary data.</text>
</comment>
<keyword evidence="2" id="KW-1133">Transmembrane helix</keyword>
<feature type="region of interest" description="Disordered" evidence="1">
    <location>
        <begin position="71"/>
        <end position="127"/>
    </location>
</feature>
<reference evidence="3" key="1">
    <citation type="journal article" date="2023" name="Mol. Phylogenet. Evol.">
        <title>Genome-scale phylogeny and comparative genomics of the fungal order Sordariales.</title>
        <authorList>
            <person name="Hensen N."/>
            <person name="Bonometti L."/>
            <person name="Westerberg I."/>
            <person name="Brannstrom I.O."/>
            <person name="Guillou S."/>
            <person name="Cros-Aarteil S."/>
            <person name="Calhoun S."/>
            <person name="Haridas S."/>
            <person name="Kuo A."/>
            <person name="Mondo S."/>
            <person name="Pangilinan J."/>
            <person name="Riley R."/>
            <person name="LaButti K."/>
            <person name="Andreopoulos B."/>
            <person name="Lipzen A."/>
            <person name="Chen C."/>
            <person name="Yan M."/>
            <person name="Daum C."/>
            <person name="Ng V."/>
            <person name="Clum A."/>
            <person name="Steindorff A."/>
            <person name="Ohm R.A."/>
            <person name="Martin F."/>
            <person name="Silar P."/>
            <person name="Natvig D.O."/>
            <person name="Lalanne C."/>
            <person name="Gautier V."/>
            <person name="Ament-Velasquez S.L."/>
            <person name="Kruys A."/>
            <person name="Hutchinson M.I."/>
            <person name="Powell A.J."/>
            <person name="Barry K."/>
            <person name="Miller A.N."/>
            <person name="Grigoriev I.V."/>
            <person name="Debuchy R."/>
            <person name="Gladieux P."/>
            <person name="Hiltunen Thoren M."/>
            <person name="Johannesson H."/>
        </authorList>
    </citation>
    <scope>NUCLEOTIDE SEQUENCE</scope>
    <source>
        <strain evidence="3">SMH4131-1</strain>
    </source>
</reference>
<accession>A0AAE0IFF2</accession>
<evidence type="ECO:0000256" key="1">
    <source>
        <dbReference type="SAM" id="MobiDB-lite"/>
    </source>
</evidence>
<gene>
    <name evidence="3" type="ORF">B0T19DRAFT_427386</name>
</gene>
<name>A0AAE0IFF2_9PEZI</name>
<reference evidence="3" key="2">
    <citation type="submission" date="2023-06" db="EMBL/GenBank/DDBJ databases">
        <authorList>
            <consortium name="Lawrence Berkeley National Laboratory"/>
            <person name="Haridas S."/>
            <person name="Hensen N."/>
            <person name="Bonometti L."/>
            <person name="Westerberg I."/>
            <person name="Brannstrom I.O."/>
            <person name="Guillou S."/>
            <person name="Cros-Aarteil S."/>
            <person name="Calhoun S."/>
            <person name="Kuo A."/>
            <person name="Mondo S."/>
            <person name="Pangilinan J."/>
            <person name="Riley R."/>
            <person name="Labutti K."/>
            <person name="Andreopoulos B."/>
            <person name="Lipzen A."/>
            <person name="Chen C."/>
            <person name="Yanf M."/>
            <person name="Daum C."/>
            <person name="Ng V."/>
            <person name="Clum A."/>
            <person name="Steindorff A."/>
            <person name="Ohm R."/>
            <person name="Martin F."/>
            <person name="Silar P."/>
            <person name="Natvig D."/>
            <person name="Lalanne C."/>
            <person name="Gautier V."/>
            <person name="Ament-Velasquez S.L."/>
            <person name="Kruys A."/>
            <person name="Hutchinson M.I."/>
            <person name="Powell A.J."/>
            <person name="Barry K."/>
            <person name="Miller A.N."/>
            <person name="Grigoriev I.V."/>
            <person name="Debuchy R."/>
            <person name="Gladieux P."/>
            <person name="Thoren M.H."/>
            <person name="Johannesson H."/>
        </authorList>
    </citation>
    <scope>NUCLEOTIDE SEQUENCE</scope>
    <source>
        <strain evidence="3">SMH4131-1</strain>
    </source>
</reference>
<dbReference type="Proteomes" id="UP001286456">
    <property type="component" value="Unassembled WGS sequence"/>
</dbReference>
<evidence type="ECO:0000313" key="4">
    <source>
        <dbReference type="Proteomes" id="UP001286456"/>
    </source>
</evidence>
<organism evidence="3 4">
    <name type="scientific">Cercophora scortea</name>
    <dbReference type="NCBI Taxonomy" id="314031"/>
    <lineage>
        <taxon>Eukaryota</taxon>
        <taxon>Fungi</taxon>
        <taxon>Dikarya</taxon>
        <taxon>Ascomycota</taxon>
        <taxon>Pezizomycotina</taxon>
        <taxon>Sordariomycetes</taxon>
        <taxon>Sordariomycetidae</taxon>
        <taxon>Sordariales</taxon>
        <taxon>Lasiosphaeriaceae</taxon>
        <taxon>Cercophora</taxon>
    </lineage>
</organism>